<dbReference type="SMART" id="SM00850">
    <property type="entry name" value="LytTR"/>
    <property type="match status" value="1"/>
</dbReference>
<dbReference type="RefSeq" id="WP_213165566.1">
    <property type="nucleotide sequence ID" value="NZ_CP058559.1"/>
</dbReference>
<evidence type="ECO:0000259" key="4">
    <source>
        <dbReference type="PROSITE" id="PS50110"/>
    </source>
</evidence>
<dbReference type="AlphaFoldDB" id="A0A7G9W939"/>
<name>A0A7G9W939_ALKCA</name>
<feature type="modified residue" description="4-aspartylphosphate" evidence="3">
    <location>
        <position position="56"/>
    </location>
</feature>
<gene>
    <name evidence="6" type="ORF">HYG86_10715</name>
</gene>
<keyword evidence="7" id="KW-1185">Reference proteome</keyword>
<evidence type="ECO:0000313" key="6">
    <source>
        <dbReference type="EMBL" id="QNO15201.1"/>
    </source>
</evidence>
<dbReference type="Gene3D" id="2.40.50.40">
    <property type="match status" value="1"/>
</dbReference>
<dbReference type="InterPro" id="IPR046947">
    <property type="entry name" value="LytR-like"/>
</dbReference>
<dbReference type="Pfam" id="PF04397">
    <property type="entry name" value="LytTR"/>
    <property type="match status" value="1"/>
</dbReference>
<keyword evidence="3" id="KW-0597">Phosphoprotein</keyword>
<accession>A0A7G9W939</accession>
<dbReference type="PANTHER" id="PTHR37299">
    <property type="entry name" value="TRANSCRIPTIONAL REGULATOR-RELATED"/>
    <property type="match status" value="1"/>
</dbReference>
<evidence type="ECO:0000256" key="2">
    <source>
        <dbReference type="ARBA" id="ARBA00024867"/>
    </source>
</evidence>
<dbReference type="InterPro" id="IPR001789">
    <property type="entry name" value="Sig_transdc_resp-reg_receiver"/>
</dbReference>
<dbReference type="InterPro" id="IPR011006">
    <property type="entry name" value="CheY-like_superfamily"/>
</dbReference>
<evidence type="ECO:0000259" key="5">
    <source>
        <dbReference type="PROSITE" id="PS50930"/>
    </source>
</evidence>
<evidence type="ECO:0000256" key="1">
    <source>
        <dbReference type="ARBA" id="ARBA00018672"/>
    </source>
</evidence>
<evidence type="ECO:0000256" key="3">
    <source>
        <dbReference type="PROSITE-ProRule" id="PRU00169"/>
    </source>
</evidence>
<dbReference type="SMART" id="SM00448">
    <property type="entry name" value="REC"/>
    <property type="match status" value="1"/>
</dbReference>
<dbReference type="PROSITE" id="PS50110">
    <property type="entry name" value="RESPONSE_REGULATORY"/>
    <property type="match status" value="1"/>
</dbReference>
<feature type="domain" description="Response regulatory" evidence="4">
    <location>
        <begin position="5"/>
        <end position="117"/>
    </location>
</feature>
<reference evidence="6 7" key="1">
    <citation type="submission" date="2020-07" db="EMBL/GenBank/DDBJ databases">
        <title>Alkalicella. sp. LB2 genome.</title>
        <authorList>
            <person name="Postec A."/>
            <person name="Quemeneur M."/>
        </authorList>
    </citation>
    <scope>NUCLEOTIDE SEQUENCE [LARGE SCALE GENOMIC DNA]</scope>
    <source>
        <strain evidence="6 7">LB2</strain>
    </source>
</reference>
<dbReference type="GO" id="GO:0000156">
    <property type="term" value="F:phosphorelay response regulator activity"/>
    <property type="evidence" value="ECO:0007669"/>
    <property type="project" value="InterPro"/>
</dbReference>
<dbReference type="GO" id="GO:0003677">
    <property type="term" value="F:DNA binding"/>
    <property type="evidence" value="ECO:0007669"/>
    <property type="project" value="InterPro"/>
</dbReference>
<dbReference type="Gene3D" id="2.20.25.10">
    <property type="match status" value="1"/>
</dbReference>
<dbReference type="EMBL" id="CP058559">
    <property type="protein sequence ID" value="QNO15201.1"/>
    <property type="molecule type" value="Genomic_DNA"/>
</dbReference>
<sequence>MNILKVFLVDDEMPAREELKYLLSLNDKVDLIGEADNLEDALVEITNKEIDLIFLDIQINNDNGVEFAKKIKLKEIGVVFATAYDEYAVEAFSLNAIDYLLKPFSQERVNQSIQKAIDKLSKGKKNERYLKKLTFWKGEKMVVIAPEDILYLTVDERKVILETTKGTLTDAGPLQNTFEKLDPNIFIRTHRSYIVNLEKIEEIIPWFNNTYNLKLVDLKETEIPVSRSYLQEFKKQVGLL</sequence>
<dbReference type="SUPFAM" id="SSF52172">
    <property type="entry name" value="CheY-like"/>
    <property type="match status" value="1"/>
</dbReference>
<dbReference type="Proteomes" id="UP000516160">
    <property type="component" value="Chromosome"/>
</dbReference>
<dbReference type="PANTHER" id="PTHR37299:SF1">
    <property type="entry name" value="STAGE 0 SPORULATION PROTEIN A HOMOLOG"/>
    <property type="match status" value="1"/>
</dbReference>
<dbReference type="Pfam" id="PF00072">
    <property type="entry name" value="Response_reg"/>
    <property type="match status" value="1"/>
</dbReference>
<feature type="domain" description="HTH LytTR-type" evidence="5">
    <location>
        <begin position="133"/>
        <end position="239"/>
    </location>
</feature>
<dbReference type="Gene3D" id="3.40.50.2300">
    <property type="match status" value="1"/>
</dbReference>
<dbReference type="InterPro" id="IPR007492">
    <property type="entry name" value="LytTR_DNA-bd_dom"/>
</dbReference>
<dbReference type="PROSITE" id="PS50930">
    <property type="entry name" value="HTH_LYTTR"/>
    <property type="match status" value="1"/>
</dbReference>
<comment type="function">
    <text evidence="2">May play the central regulatory role in sporulation. It may be an element of the effector pathway responsible for the activation of sporulation genes in response to nutritional stress. Spo0A may act in concert with spo0H (a sigma factor) to control the expression of some genes that are critical to the sporulation process.</text>
</comment>
<proteinExistence type="predicted"/>
<organism evidence="6 7">
    <name type="scientific">Alkalicella caledoniensis</name>
    <dbReference type="NCBI Taxonomy" id="2731377"/>
    <lineage>
        <taxon>Bacteria</taxon>
        <taxon>Bacillati</taxon>
        <taxon>Bacillota</taxon>
        <taxon>Clostridia</taxon>
        <taxon>Eubacteriales</taxon>
        <taxon>Proteinivoracaceae</taxon>
        <taxon>Alkalicella</taxon>
    </lineage>
</organism>
<protein>
    <recommendedName>
        <fullName evidence="1">Stage 0 sporulation protein A homolog</fullName>
    </recommendedName>
</protein>
<dbReference type="KEGG" id="acae:HYG86_10715"/>
<evidence type="ECO:0000313" key="7">
    <source>
        <dbReference type="Proteomes" id="UP000516160"/>
    </source>
</evidence>